<feature type="compositionally biased region" description="Basic residues" evidence="1">
    <location>
        <begin position="100"/>
        <end position="112"/>
    </location>
</feature>
<name>A0AA89C3F0_PINIB</name>
<feature type="region of interest" description="Disordered" evidence="1">
    <location>
        <begin position="98"/>
        <end position="135"/>
    </location>
</feature>
<accession>A0AA89C3F0</accession>
<gene>
    <name evidence="2" type="ORF">FSP39_014415</name>
</gene>
<dbReference type="AlphaFoldDB" id="A0AA89C3F0"/>
<reference evidence="2" key="1">
    <citation type="submission" date="2019-08" db="EMBL/GenBank/DDBJ databases">
        <title>The improved chromosome-level genome for the pearl oyster Pinctada fucata martensii using PacBio sequencing and Hi-C.</title>
        <authorList>
            <person name="Zheng Z."/>
        </authorList>
    </citation>
    <scope>NUCLEOTIDE SEQUENCE</scope>
    <source>
        <strain evidence="2">ZZ-2019</strain>
        <tissue evidence="2">Adductor muscle</tissue>
    </source>
</reference>
<dbReference type="EMBL" id="VSWD01000002">
    <property type="protein sequence ID" value="KAK3107431.1"/>
    <property type="molecule type" value="Genomic_DNA"/>
</dbReference>
<protein>
    <submittedName>
        <fullName evidence="2">Uncharacterized protein</fullName>
    </submittedName>
</protein>
<evidence type="ECO:0000313" key="3">
    <source>
        <dbReference type="Proteomes" id="UP001186944"/>
    </source>
</evidence>
<comment type="caution">
    <text evidence="2">The sequence shown here is derived from an EMBL/GenBank/DDBJ whole genome shotgun (WGS) entry which is preliminary data.</text>
</comment>
<evidence type="ECO:0000256" key="1">
    <source>
        <dbReference type="SAM" id="MobiDB-lite"/>
    </source>
</evidence>
<feature type="region of interest" description="Disordered" evidence="1">
    <location>
        <begin position="1"/>
        <end position="23"/>
    </location>
</feature>
<organism evidence="2 3">
    <name type="scientific">Pinctada imbricata</name>
    <name type="common">Atlantic pearl-oyster</name>
    <name type="synonym">Pinctada martensii</name>
    <dbReference type="NCBI Taxonomy" id="66713"/>
    <lineage>
        <taxon>Eukaryota</taxon>
        <taxon>Metazoa</taxon>
        <taxon>Spiralia</taxon>
        <taxon>Lophotrochozoa</taxon>
        <taxon>Mollusca</taxon>
        <taxon>Bivalvia</taxon>
        <taxon>Autobranchia</taxon>
        <taxon>Pteriomorphia</taxon>
        <taxon>Pterioida</taxon>
        <taxon>Pterioidea</taxon>
        <taxon>Pteriidae</taxon>
        <taxon>Pinctada</taxon>
    </lineage>
</organism>
<keyword evidence="3" id="KW-1185">Reference proteome</keyword>
<evidence type="ECO:0000313" key="2">
    <source>
        <dbReference type="EMBL" id="KAK3107431.1"/>
    </source>
</evidence>
<dbReference type="Proteomes" id="UP001186944">
    <property type="component" value="Unassembled WGS sequence"/>
</dbReference>
<proteinExistence type="predicted"/>
<sequence length="135" mass="16159">MKNQKHREGKMEAHKKKMLRYGRKQRKLEWRKKAVSQKKGWDEIKKRKVLKSLDLAYMSSEEEINSENETAFRIVPLPWRSEEFDGICQELDAKHDRYKSARSKRQMVKRVRGSIPSTRPKPSDVDDENSWVLKE</sequence>